<dbReference type="InterPro" id="IPR009100">
    <property type="entry name" value="AcylCoA_DH/oxidase_NM_dom_sf"/>
</dbReference>
<dbReference type="GO" id="GO:0005737">
    <property type="term" value="C:cytoplasm"/>
    <property type="evidence" value="ECO:0007669"/>
    <property type="project" value="TreeGrafter"/>
</dbReference>
<dbReference type="FunFam" id="2.40.110.10:FF:000002">
    <property type="entry name" value="Acyl-CoA dehydrogenase fadE12"/>
    <property type="match status" value="1"/>
</dbReference>
<keyword evidence="12" id="KW-1185">Reference proteome</keyword>
<dbReference type="InterPro" id="IPR009075">
    <property type="entry name" value="AcylCo_DH/oxidase_C"/>
</dbReference>
<dbReference type="Pfam" id="PF02771">
    <property type="entry name" value="Acyl-CoA_dh_N"/>
    <property type="match status" value="1"/>
</dbReference>
<dbReference type="EMBL" id="CP018080">
    <property type="protein sequence ID" value="APE45902.1"/>
    <property type="molecule type" value="Genomic_DNA"/>
</dbReference>
<dbReference type="GO" id="GO:0050660">
    <property type="term" value="F:flavin adenine dinucleotide binding"/>
    <property type="evidence" value="ECO:0007669"/>
    <property type="project" value="InterPro"/>
</dbReference>
<accession>A0A1J0WNY6</accession>
<organism evidence="11 12">
    <name type="scientific">Sulfitobacter alexandrii</name>
    <dbReference type="NCBI Taxonomy" id="1917485"/>
    <lineage>
        <taxon>Bacteria</taxon>
        <taxon>Pseudomonadati</taxon>
        <taxon>Pseudomonadota</taxon>
        <taxon>Alphaproteobacteria</taxon>
        <taxon>Rhodobacterales</taxon>
        <taxon>Roseobacteraceae</taxon>
        <taxon>Sulfitobacter</taxon>
    </lineage>
</organism>
<dbReference type="KEGG" id="suam:BOO69_20255"/>
<dbReference type="FunFam" id="1.20.140.10:FF:000001">
    <property type="entry name" value="Acyl-CoA dehydrogenase"/>
    <property type="match status" value="1"/>
</dbReference>
<dbReference type="PANTHER" id="PTHR48083:SF2">
    <property type="entry name" value="MEDIUM-CHAIN SPECIFIC ACYL-COA DEHYDROGENASE, MITOCHONDRIAL"/>
    <property type="match status" value="1"/>
</dbReference>
<dbReference type="Gene3D" id="1.10.540.10">
    <property type="entry name" value="Acyl-CoA dehydrogenase/oxidase, N-terminal domain"/>
    <property type="match status" value="1"/>
</dbReference>
<comment type="cofactor">
    <cofactor evidence="1 7">
        <name>FAD</name>
        <dbReference type="ChEBI" id="CHEBI:57692"/>
    </cofactor>
</comment>
<dbReference type="InterPro" id="IPR006089">
    <property type="entry name" value="Acyl-CoA_DH_CS"/>
</dbReference>
<dbReference type="InterPro" id="IPR046373">
    <property type="entry name" value="Acyl-CoA_Oxase/DH_mid-dom_sf"/>
</dbReference>
<evidence type="ECO:0000313" key="12">
    <source>
        <dbReference type="Proteomes" id="UP000181897"/>
    </source>
</evidence>
<proteinExistence type="inferred from homology"/>
<keyword evidence="4 7" id="KW-0285">Flavoprotein</keyword>
<keyword evidence="6 7" id="KW-0560">Oxidoreductase</keyword>
<dbReference type="InterPro" id="IPR006091">
    <property type="entry name" value="Acyl-CoA_Oxase/DH_mid-dom"/>
</dbReference>
<evidence type="ECO:0000256" key="1">
    <source>
        <dbReference type="ARBA" id="ARBA00001974"/>
    </source>
</evidence>
<comment type="similarity">
    <text evidence="2 7">Belongs to the acyl-CoA dehydrogenase family.</text>
</comment>
<dbReference type="Gene3D" id="1.20.140.10">
    <property type="entry name" value="Butyryl-CoA Dehydrogenase, subunit A, domain 3"/>
    <property type="match status" value="1"/>
</dbReference>
<name>A0A1J0WNY6_9RHOB</name>
<dbReference type="GO" id="GO:0003995">
    <property type="term" value="F:acyl-CoA dehydrogenase activity"/>
    <property type="evidence" value="ECO:0007669"/>
    <property type="project" value="InterPro"/>
</dbReference>
<dbReference type="InterPro" id="IPR037069">
    <property type="entry name" value="AcylCoA_DH/ox_N_sf"/>
</dbReference>
<gene>
    <name evidence="11" type="ORF">BOO69_20255</name>
</gene>
<dbReference type="Pfam" id="PF02770">
    <property type="entry name" value="Acyl-CoA_dh_M"/>
    <property type="match status" value="1"/>
</dbReference>
<protein>
    <recommendedName>
        <fullName evidence="3">Medium-chain specific acyl-CoA dehydrogenase, mitochondrial</fullName>
    </recommendedName>
</protein>
<evidence type="ECO:0000256" key="6">
    <source>
        <dbReference type="ARBA" id="ARBA00023002"/>
    </source>
</evidence>
<dbReference type="Proteomes" id="UP000181897">
    <property type="component" value="Plasmid unnamed4"/>
</dbReference>
<dbReference type="Gene3D" id="2.40.110.10">
    <property type="entry name" value="Butyryl-CoA Dehydrogenase, subunit A, domain 2"/>
    <property type="match status" value="1"/>
</dbReference>
<feature type="domain" description="Acyl-CoA dehydrogenase/oxidase C-terminal" evidence="8">
    <location>
        <begin position="251"/>
        <end position="400"/>
    </location>
</feature>
<evidence type="ECO:0000313" key="11">
    <source>
        <dbReference type="EMBL" id="APE45902.1"/>
    </source>
</evidence>
<dbReference type="PROSITE" id="PS00072">
    <property type="entry name" value="ACYL_COA_DH_1"/>
    <property type="match status" value="1"/>
</dbReference>
<dbReference type="PANTHER" id="PTHR48083">
    <property type="entry name" value="MEDIUM-CHAIN SPECIFIC ACYL-COA DEHYDROGENASE, MITOCHONDRIAL-RELATED"/>
    <property type="match status" value="1"/>
</dbReference>
<dbReference type="AlphaFoldDB" id="A0A1J0WNY6"/>
<evidence type="ECO:0000256" key="3">
    <source>
        <dbReference type="ARBA" id="ARBA00019125"/>
    </source>
</evidence>
<dbReference type="RefSeq" id="WP_071974213.1">
    <property type="nucleotide sequence ID" value="NZ_CP018080.1"/>
</dbReference>
<evidence type="ECO:0000259" key="10">
    <source>
        <dbReference type="Pfam" id="PF02771"/>
    </source>
</evidence>
<feature type="domain" description="Acyl-CoA dehydrogenase/oxidase N-terminal" evidence="10">
    <location>
        <begin position="51"/>
        <end position="139"/>
    </location>
</feature>
<evidence type="ECO:0000259" key="8">
    <source>
        <dbReference type="Pfam" id="PF00441"/>
    </source>
</evidence>
<dbReference type="InterPro" id="IPR013786">
    <property type="entry name" value="AcylCoA_DH/ox_N"/>
</dbReference>
<dbReference type="CDD" id="cd00567">
    <property type="entry name" value="ACAD"/>
    <property type="match status" value="1"/>
</dbReference>
<dbReference type="SUPFAM" id="SSF47203">
    <property type="entry name" value="Acyl-CoA dehydrogenase C-terminal domain-like"/>
    <property type="match status" value="1"/>
</dbReference>
<evidence type="ECO:0000256" key="4">
    <source>
        <dbReference type="ARBA" id="ARBA00022630"/>
    </source>
</evidence>
<reference evidence="11 12" key="1">
    <citation type="submission" date="2016-11" db="EMBL/GenBank/DDBJ databases">
        <title>Complete genome sequence of Sulfitobacter sp. AM1-D1, a toxic bacteria associated with marine dinoflagellate Alexandrium minutum in East China Sea.</title>
        <authorList>
            <person name="Yang Q."/>
            <person name="Zhang X."/>
            <person name="Tian X."/>
        </authorList>
    </citation>
    <scope>NUCLEOTIDE SEQUENCE [LARGE SCALE GENOMIC DNA]</scope>
    <source>
        <strain evidence="11 12">AM1-D1</strain>
        <plasmid evidence="11 12">unnamed4</plasmid>
    </source>
</reference>
<keyword evidence="11" id="KW-0614">Plasmid</keyword>
<dbReference type="InterPro" id="IPR036250">
    <property type="entry name" value="AcylCo_DH-like_C"/>
</dbReference>
<evidence type="ECO:0000256" key="2">
    <source>
        <dbReference type="ARBA" id="ARBA00009347"/>
    </source>
</evidence>
<sequence>MTDTDTTGQGRDRALADFQGSDKARAAAAALVDFLLDDIADFEAREGIRWGDHASEAQLRQVWKLSAERGFYSYLLPEELGGQGLSLADMLAVREAAILSGVSLAQHVMGDLSGPPRIGHMFKVASPHQVAHFLDPVCAADKAICFALTEADAGSDAGAIRTTAKRSGNGWKLNGTKRFISGGAYADLAIVLAVTDPEAGPRGISAFFVDLRAPGASRDSDYEVLTGRGDHADLTFEDVHVPPENLIGEEGRGFGLGMARINVNRLIHCSTIWGSARLALALSIERASGRRQFGKPIAAFQAIRHMLADMATETYAGRSMMYDAARRLEAGQDIRTQASICKLYAGEAGFRVADTAMQVHGGVGTLKGSPVEAIFRKLRMFRIVTGTSEIQRNTIAKGILPDGA</sequence>
<feature type="domain" description="Acyl-CoA oxidase/dehydrogenase middle" evidence="9">
    <location>
        <begin position="145"/>
        <end position="239"/>
    </location>
</feature>
<evidence type="ECO:0000259" key="9">
    <source>
        <dbReference type="Pfam" id="PF02770"/>
    </source>
</evidence>
<dbReference type="GO" id="GO:0033539">
    <property type="term" value="P:fatty acid beta-oxidation using acyl-CoA dehydrogenase"/>
    <property type="evidence" value="ECO:0007669"/>
    <property type="project" value="TreeGrafter"/>
</dbReference>
<evidence type="ECO:0000256" key="5">
    <source>
        <dbReference type="ARBA" id="ARBA00022827"/>
    </source>
</evidence>
<evidence type="ECO:0000256" key="7">
    <source>
        <dbReference type="RuleBase" id="RU362125"/>
    </source>
</evidence>
<dbReference type="OrthoDB" id="9775090at2"/>
<dbReference type="InterPro" id="IPR050741">
    <property type="entry name" value="Acyl-CoA_dehydrogenase"/>
</dbReference>
<dbReference type="SUPFAM" id="SSF56645">
    <property type="entry name" value="Acyl-CoA dehydrogenase NM domain-like"/>
    <property type="match status" value="1"/>
</dbReference>
<keyword evidence="5 7" id="KW-0274">FAD</keyword>
<geneLocation type="plasmid" evidence="11 12">
    <name>unnamed4</name>
</geneLocation>
<dbReference type="Pfam" id="PF00441">
    <property type="entry name" value="Acyl-CoA_dh_1"/>
    <property type="match status" value="1"/>
</dbReference>